<evidence type="ECO:0000313" key="3">
    <source>
        <dbReference type="Proteomes" id="UP000567179"/>
    </source>
</evidence>
<dbReference type="AlphaFoldDB" id="A0A8H5EQP1"/>
<sequence length="178" mass="19564">MLKGRLLGPTSFVIMTNDALIYLAVAWRIVQMFPEESGHLKKRLGLIGTADALPTLSRALLHESLAYFLVVVVTKLFLAVSADAFDSPASSMFIIAHVTIVNISASRVFQNLKMGRQIEGESIQPITSIKFESPPRRRDPPHESRMESAGDVVLDLQQVQPEYSSSIKGPRSPVVYGA</sequence>
<dbReference type="EMBL" id="JAACJJ010000062">
    <property type="protein sequence ID" value="KAF5309040.1"/>
    <property type="molecule type" value="Genomic_DNA"/>
</dbReference>
<feature type="compositionally biased region" description="Basic and acidic residues" evidence="1">
    <location>
        <begin position="133"/>
        <end position="148"/>
    </location>
</feature>
<keyword evidence="3" id="KW-1185">Reference proteome</keyword>
<protein>
    <submittedName>
        <fullName evidence="2">Uncharacterized protein</fullName>
    </submittedName>
</protein>
<proteinExistence type="predicted"/>
<name>A0A8H5EQP1_9AGAR</name>
<comment type="caution">
    <text evidence="2">The sequence shown here is derived from an EMBL/GenBank/DDBJ whole genome shotgun (WGS) entry which is preliminary data.</text>
</comment>
<gene>
    <name evidence="2" type="ORF">D9619_013553</name>
</gene>
<evidence type="ECO:0000256" key="1">
    <source>
        <dbReference type="SAM" id="MobiDB-lite"/>
    </source>
</evidence>
<dbReference type="Proteomes" id="UP000567179">
    <property type="component" value="Unassembled WGS sequence"/>
</dbReference>
<organism evidence="2 3">
    <name type="scientific">Psilocybe cf. subviscida</name>
    <dbReference type="NCBI Taxonomy" id="2480587"/>
    <lineage>
        <taxon>Eukaryota</taxon>
        <taxon>Fungi</taxon>
        <taxon>Dikarya</taxon>
        <taxon>Basidiomycota</taxon>
        <taxon>Agaricomycotina</taxon>
        <taxon>Agaricomycetes</taxon>
        <taxon>Agaricomycetidae</taxon>
        <taxon>Agaricales</taxon>
        <taxon>Agaricineae</taxon>
        <taxon>Strophariaceae</taxon>
        <taxon>Psilocybe</taxon>
    </lineage>
</organism>
<feature type="region of interest" description="Disordered" evidence="1">
    <location>
        <begin position="129"/>
        <end position="151"/>
    </location>
</feature>
<evidence type="ECO:0000313" key="2">
    <source>
        <dbReference type="EMBL" id="KAF5309040.1"/>
    </source>
</evidence>
<accession>A0A8H5EQP1</accession>
<reference evidence="2 3" key="1">
    <citation type="journal article" date="2020" name="ISME J.">
        <title>Uncovering the hidden diversity of litter-decomposition mechanisms in mushroom-forming fungi.</title>
        <authorList>
            <person name="Floudas D."/>
            <person name="Bentzer J."/>
            <person name="Ahren D."/>
            <person name="Johansson T."/>
            <person name="Persson P."/>
            <person name="Tunlid A."/>
        </authorList>
    </citation>
    <scope>NUCLEOTIDE SEQUENCE [LARGE SCALE GENOMIC DNA]</scope>
    <source>
        <strain evidence="2 3">CBS 101986</strain>
    </source>
</reference>
<dbReference type="OrthoDB" id="3038990at2759"/>